<dbReference type="EMBL" id="JBHSIY010000010">
    <property type="protein sequence ID" value="MFC4867639.1"/>
    <property type="molecule type" value="Genomic_DNA"/>
</dbReference>
<organism evidence="2 3">
    <name type="scientific">Streptomonospora arabica</name>
    <dbReference type="NCBI Taxonomy" id="412417"/>
    <lineage>
        <taxon>Bacteria</taxon>
        <taxon>Bacillati</taxon>
        <taxon>Actinomycetota</taxon>
        <taxon>Actinomycetes</taxon>
        <taxon>Streptosporangiales</taxon>
        <taxon>Nocardiopsidaceae</taxon>
        <taxon>Streptomonospora</taxon>
    </lineage>
</organism>
<dbReference type="Pfam" id="PF13560">
    <property type="entry name" value="HTH_31"/>
    <property type="match status" value="1"/>
</dbReference>
<name>A0ABV9SNQ0_9ACTN</name>
<sequence>MSREERARWAKFGDEMRKARAASGMTQRDLGIKVGLSHAMIGAIERAQRRPQKDQVADFDTTLATGGILSQIWDELTTASNVPAGFRDVLHLEQQSRQIREFNAQIVPGILQTRDYARALIRTRRITSSQEEVDHLVETRLNRLEKLRQGELPLLWFVIREAALTQNMGNPAIMRGQLAHLTKLCTEGVVRIQVIPDSAPAPAALCEAFRVMTIEGANTIGYVEHALGGEVKALAQQVDDLITFFETLLGEALSPSASLELIGTISGEHHGEMD</sequence>
<evidence type="ECO:0000313" key="2">
    <source>
        <dbReference type="EMBL" id="MFC4867639.1"/>
    </source>
</evidence>
<dbReference type="SMART" id="SM00530">
    <property type="entry name" value="HTH_XRE"/>
    <property type="match status" value="1"/>
</dbReference>
<comment type="caution">
    <text evidence="2">The sequence shown here is derived from an EMBL/GenBank/DDBJ whole genome shotgun (WGS) entry which is preliminary data.</text>
</comment>
<dbReference type="SUPFAM" id="SSF47413">
    <property type="entry name" value="lambda repressor-like DNA-binding domains"/>
    <property type="match status" value="1"/>
</dbReference>
<dbReference type="InterPro" id="IPR043917">
    <property type="entry name" value="DUF5753"/>
</dbReference>
<dbReference type="RefSeq" id="WP_344142099.1">
    <property type="nucleotide sequence ID" value="NZ_BAAAQI010000004.1"/>
</dbReference>
<reference evidence="3" key="1">
    <citation type="journal article" date="2019" name="Int. J. Syst. Evol. Microbiol.">
        <title>The Global Catalogue of Microorganisms (GCM) 10K type strain sequencing project: providing services to taxonomists for standard genome sequencing and annotation.</title>
        <authorList>
            <consortium name="The Broad Institute Genomics Platform"/>
            <consortium name="The Broad Institute Genome Sequencing Center for Infectious Disease"/>
            <person name="Wu L."/>
            <person name="Ma J."/>
        </authorList>
    </citation>
    <scope>NUCLEOTIDE SEQUENCE [LARGE SCALE GENOMIC DNA]</scope>
    <source>
        <strain evidence="3">CGMCC 4.7304</strain>
    </source>
</reference>
<dbReference type="Proteomes" id="UP001595858">
    <property type="component" value="Unassembled WGS sequence"/>
</dbReference>
<evidence type="ECO:0000313" key="3">
    <source>
        <dbReference type="Proteomes" id="UP001595858"/>
    </source>
</evidence>
<evidence type="ECO:0000259" key="1">
    <source>
        <dbReference type="PROSITE" id="PS50943"/>
    </source>
</evidence>
<gene>
    <name evidence="2" type="ORF">ACFPCZ_13460</name>
</gene>
<feature type="domain" description="HTH cro/C1-type" evidence="1">
    <location>
        <begin position="16"/>
        <end position="51"/>
    </location>
</feature>
<dbReference type="CDD" id="cd00093">
    <property type="entry name" value="HTH_XRE"/>
    <property type="match status" value="1"/>
</dbReference>
<dbReference type="Gene3D" id="1.10.260.40">
    <property type="entry name" value="lambda repressor-like DNA-binding domains"/>
    <property type="match status" value="1"/>
</dbReference>
<dbReference type="InterPro" id="IPR010982">
    <property type="entry name" value="Lambda_DNA-bd_dom_sf"/>
</dbReference>
<accession>A0ABV9SNQ0</accession>
<dbReference type="InterPro" id="IPR001387">
    <property type="entry name" value="Cro/C1-type_HTH"/>
</dbReference>
<dbReference type="PROSITE" id="PS50943">
    <property type="entry name" value="HTH_CROC1"/>
    <property type="match status" value="1"/>
</dbReference>
<protein>
    <submittedName>
        <fullName evidence="2">Helix-turn-helix transcriptional regulator</fullName>
    </submittedName>
</protein>
<keyword evidence="3" id="KW-1185">Reference proteome</keyword>
<proteinExistence type="predicted"/>
<dbReference type="Pfam" id="PF19054">
    <property type="entry name" value="DUF5753"/>
    <property type="match status" value="1"/>
</dbReference>